<gene>
    <name evidence="2" type="ORF">Din_019949</name>
</gene>
<proteinExistence type="predicted"/>
<sequence length="123" mass="13305">MVGGEDTGLERPEDMEFFFGDVSATDEFAWAPSFGLPTLGGNAYHPNVKNITVDPNHADDTTIATEPTPYEIPVPEQQPSKSNRNASRHHGRMFRSSATSLASQFERPIGVVESTATSNLPVG</sequence>
<organism evidence="2">
    <name type="scientific">Davidia involucrata</name>
    <name type="common">Dove tree</name>
    <dbReference type="NCBI Taxonomy" id="16924"/>
    <lineage>
        <taxon>Eukaryota</taxon>
        <taxon>Viridiplantae</taxon>
        <taxon>Streptophyta</taxon>
        <taxon>Embryophyta</taxon>
        <taxon>Tracheophyta</taxon>
        <taxon>Spermatophyta</taxon>
        <taxon>Magnoliopsida</taxon>
        <taxon>eudicotyledons</taxon>
        <taxon>Gunneridae</taxon>
        <taxon>Pentapetalae</taxon>
        <taxon>asterids</taxon>
        <taxon>Cornales</taxon>
        <taxon>Nyssaceae</taxon>
        <taxon>Davidia</taxon>
    </lineage>
</organism>
<dbReference type="AlphaFoldDB" id="A0A5B7A3Q3"/>
<feature type="region of interest" description="Disordered" evidence="1">
    <location>
        <begin position="50"/>
        <end position="101"/>
    </location>
</feature>
<accession>A0A5B7A3Q3</accession>
<name>A0A5B7A3Q3_DAVIN</name>
<evidence type="ECO:0000256" key="1">
    <source>
        <dbReference type="SAM" id="MobiDB-lite"/>
    </source>
</evidence>
<evidence type="ECO:0000313" key="2">
    <source>
        <dbReference type="EMBL" id="MPA50508.1"/>
    </source>
</evidence>
<reference evidence="2" key="1">
    <citation type="submission" date="2019-08" db="EMBL/GenBank/DDBJ databases">
        <title>Reference gene set and small RNA set construction with multiple tissues from Davidia involucrata Baill.</title>
        <authorList>
            <person name="Yang H."/>
            <person name="Zhou C."/>
            <person name="Li G."/>
            <person name="Wang J."/>
            <person name="Gao P."/>
            <person name="Wang M."/>
            <person name="Wang R."/>
            <person name="Zhao Y."/>
        </authorList>
    </citation>
    <scope>NUCLEOTIDE SEQUENCE</scope>
    <source>
        <tissue evidence="2">Mixed with DoveR01_LX</tissue>
    </source>
</reference>
<dbReference type="EMBL" id="GHES01019949">
    <property type="protein sequence ID" value="MPA50508.1"/>
    <property type="molecule type" value="Transcribed_RNA"/>
</dbReference>
<protein>
    <submittedName>
        <fullName evidence="2">Uncharacterized protein</fullName>
    </submittedName>
</protein>